<keyword evidence="1" id="KW-0479">Metal-binding</keyword>
<evidence type="ECO:0000256" key="2">
    <source>
        <dbReference type="ARBA" id="ARBA00022771"/>
    </source>
</evidence>
<sequence length="481" mass="53175">MSVANMNLPTGPFRLGWKRKASDDEDETVDLQSKKAKCSWYVTLQSESPQPSDEDNESIYSFQEKETDSAKDTSDTSTHTWVSSSEHGDVSVHLEYEVDSLSEDANPFAQDTSSSDPEDIMAIGVLTAICDTDLGLAADSEDSRSSIDSEIGRADYWTCVQCNADNNNPLFRYCEKCYQTCWLCRRTKRYPCFTLCQGCYKIRKNFFPPRPKRKKHRPRRDLSKSSRTSLTSREDSKEELTSMDSGLGSSQETKCSLSLELDLDKVTRPNQSETPTSSASLSSKSVDTVDSGFPNINSVFGLDFTSGADFSSGDSDKLTKETSSSSLSTSTSTSTSDAGTKETVRESALEKNVNEHDTESGIERSSSASDGAKEFLAIEDAVQPIPSRKRKLSNVSRDDADTDEVDCISKIKKRKGTRVESGAESKQCLICTVAIKDGVFVHGSTSHICCCYRCAVKVWRTNGRCPICNRRVTNVIKAFFM</sequence>
<feature type="compositionally biased region" description="Low complexity" evidence="4">
    <location>
        <begin position="322"/>
        <end position="336"/>
    </location>
</feature>
<gene>
    <name evidence="6 7" type="primary">LOC107268872</name>
</gene>
<feature type="region of interest" description="Disordered" evidence="4">
    <location>
        <begin position="266"/>
        <end position="287"/>
    </location>
</feature>
<dbReference type="CDD" id="cd16646">
    <property type="entry name" value="mRING-HC-C2H2C4_MDM2-like"/>
    <property type="match status" value="1"/>
</dbReference>
<feature type="region of interest" description="Disordered" evidence="4">
    <location>
        <begin position="44"/>
        <end position="84"/>
    </location>
</feature>
<feature type="compositionally biased region" description="Polar residues" evidence="4">
    <location>
        <begin position="242"/>
        <end position="253"/>
    </location>
</feature>
<evidence type="ECO:0000256" key="3">
    <source>
        <dbReference type="ARBA" id="ARBA00022833"/>
    </source>
</evidence>
<dbReference type="GO" id="GO:0016567">
    <property type="term" value="P:protein ubiquitination"/>
    <property type="evidence" value="ECO:0007669"/>
    <property type="project" value="TreeGrafter"/>
</dbReference>
<organism evidence="5 6">
    <name type="scientific">Cephus cinctus</name>
    <name type="common">Wheat stem sawfly</name>
    <dbReference type="NCBI Taxonomy" id="211228"/>
    <lineage>
        <taxon>Eukaryota</taxon>
        <taxon>Metazoa</taxon>
        <taxon>Ecdysozoa</taxon>
        <taxon>Arthropoda</taxon>
        <taxon>Hexapoda</taxon>
        <taxon>Insecta</taxon>
        <taxon>Pterygota</taxon>
        <taxon>Neoptera</taxon>
        <taxon>Endopterygota</taxon>
        <taxon>Hymenoptera</taxon>
        <taxon>Cephoidea</taxon>
        <taxon>Cephidae</taxon>
        <taxon>Cephus</taxon>
    </lineage>
</organism>
<accession>A0AAJ7FLE0</accession>
<dbReference type="GO" id="GO:0043066">
    <property type="term" value="P:negative regulation of apoptotic process"/>
    <property type="evidence" value="ECO:0007669"/>
    <property type="project" value="TreeGrafter"/>
</dbReference>
<dbReference type="Gene3D" id="2.30.30.380">
    <property type="entry name" value="Zn-finger domain of Sec23/24"/>
    <property type="match status" value="1"/>
</dbReference>
<feature type="region of interest" description="Disordered" evidence="4">
    <location>
        <begin position="311"/>
        <end position="370"/>
    </location>
</feature>
<evidence type="ECO:0000313" key="7">
    <source>
        <dbReference type="RefSeq" id="XP_024942420.1"/>
    </source>
</evidence>
<feature type="region of interest" description="Disordered" evidence="4">
    <location>
        <begin position="1"/>
        <end position="23"/>
    </location>
</feature>
<dbReference type="Gene3D" id="3.30.40.10">
    <property type="entry name" value="Zinc/RING finger domain, C3HC4 (zinc finger)"/>
    <property type="match status" value="1"/>
</dbReference>
<keyword evidence="5" id="KW-1185">Reference proteome</keyword>
<feature type="compositionally biased region" description="Basic residues" evidence="4">
    <location>
        <begin position="210"/>
        <end position="219"/>
    </location>
</feature>
<dbReference type="InterPro" id="IPR036443">
    <property type="entry name" value="Znf_RanBP2_sf"/>
</dbReference>
<dbReference type="RefSeq" id="XP_024942420.1">
    <property type="nucleotide sequence ID" value="XM_025086652.1"/>
</dbReference>
<dbReference type="GO" id="GO:0010468">
    <property type="term" value="P:regulation of gene expression"/>
    <property type="evidence" value="ECO:0007669"/>
    <property type="project" value="TreeGrafter"/>
</dbReference>
<evidence type="ECO:0000256" key="4">
    <source>
        <dbReference type="SAM" id="MobiDB-lite"/>
    </source>
</evidence>
<protein>
    <submittedName>
        <fullName evidence="6 7">E3 ubiquitin-protein ligase Mdm2 isoform X1</fullName>
    </submittedName>
</protein>
<feature type="compositionally biased region" description="Low complexity" evidence="4">
    <location>
        <begin position="272"/>
        <end position="287"/>
    </location>
</feature>
<dbReference type="Pfam" id="PF13920">
    <property type="entry name" value="zf-C3HC4_3"/>
    <property type="match status" value="1"/>
</dbReference>
<proteinExistence type="predicted"/>
<feature type="region of interest" description="Disordered" evidence="4">
    <location>
        <begin position="210"/>
        <end position="253"/>
    </location>
</feature>
<dbReference type="AlphaFoldDB" id="A0AAJ7FLE0"/>
<evidence type="ECO:0000313" key="5">
    <source>
        <dbReference type="Proteomes" id="UP000694920"/>
    </source>
</evidence>
<dbReference type="GeneID" id="107268872"/>
<keyword evidence="2" id="KW-0863">Zinc-finger</keyword>
<reference evidence="6 7" key="1">
    <citation type="submission" date="2025-04" db="UniProtKB">
        <authorList>
            <consortium name="RefSeq"/>
        </authorList>
    </citation>
    <scope>IDENTIFICATION</scope>
</reference>
<feature type="compositionally biased region" description="Basic and acidic residues" evidence="4">
    <location>
        <begin position="339"/>
        <end position="362"/>
    </location>
</feature>
<dbReference type="KEGG" id="ccin:107268872"/>
<dbReference type="InterPro" id="IPR013083">
    <property type="entry name" value="Znf_RING/FYVE/PHD"/>
</dbReference>
<keyword evidence="3" id="KW-0862">Zinc</keyword>
<dbReference type="SUPFAM" id="SSF90209">
    <property type="entry name" value="Ran binding protein zinc finger-like"/>
    <property type="match status" value="1"/>
</dbReference>
<dbReference type="PANTHER" id="PTHR46858">
    <property type="entry name" value="OS05G0521000 PROTEIN"/>
    <property type="match status" value="1"/>
</dbReference>
<dbReference type="RefSeq" id="XP_015597571.1">
    <property type="nucleotide sequence ID" value="XM_015742085.2"/>
</dbReference>
<dbReference type="SUPFAM" id="SSF57850">
    <property type="entry name" value="RING/U-box"/>
    <property type="match status" value="1"/>
</dbReference>
<evidence type="ECO:0000256" key="1">
    <source>
        <dbReference type="ARBA" id="ARBA00022723"/>
    </source>
</evidence>
<dbReference type="PANTHER" id="PTHR46858:SF5">
    <property type="entry name" value="E3 UBIQUITIN-PROTEIN LIGASE APD1-RELATED"/>
    <property type="match status" value="1"/>
</dbReference>
<evidence type="ECO:0000313" key="6">
    <source>
        <dbReference type="RefSeq" id="XP_015597571.1"/>
    </source>
</evidence>
<name>A0AAJ7FLE0_CEPCN</name>
<dbReference type="Proteomes" id="UP000694920">
    <property type="component" value="Unplaced"/>
</dbReference>
<feature type="compositionally biased region" description="Basic and acidic residues" evidence="4">
    <location>
        <begin position="63"/>
        <end position="74"/>
    </location>
</feature>
<dbReference type="GO" id="GO:0008270">
    <property type="term" value="F:zinc ion binding"/>
    <property type="evidence" value="ECO:0007669"/>
    <property type="project" value="UniProtKB-KW"/>
</dbReference>
<dbReference type="GO" id="GO:0061630">
    <property type="term" value="F:ubiquitin protein ligase activity"/>
    <property type="evidence" value="ECO:0007669"/>
    <property type="project" value="TreeGrafter"/>
</dbReference>